<accession>A0A7R9FQ90</accession>
<dbReference type="PROSITE" id="PS51155">
    <property type="entry name" value="CHIT_BIND_RR_2"/>
    <property type="match status" value="1"/>
</dbReference>
<dbReference type="InterPro" id="IPR000618">
    <property type="entry name" value="Insect_cuticle"/>
</dbReference>
<protein>
    <submittedName>
        <fullName evidence="3">Uncharacterized protein</fullName>
    </submittedName>
</protein>
<keyword evidence="1" id="KW-0193">Cuticle</keyword>
<evidence type="ECO:0000256" key="2">
    <source>
        <dbReference type="SAM" id="MobiDB-lite"/>
    </source>
</evidence>
<dbReference type="AlphaFoldDB" id="A0A7R9FQ90"/>
<dbReference type="EMBL" id="CAJPEV010003140">
    <property type="protein sequence ID" value="CAG0899043.1"/>
    <property type="molecule type" value="Genomic_DNA"/>
</dbReference>
<sequence length="279" mass="31373">MRNDVFRIERSLGVEAENKGDPTRREETEPQAERSQSQSESKKPERVGGNVPSIGNSFRLLLFRPFPLLRPTRKRTNVVASSGFVEAIRHEETRFDAGTSPSCFEIEHLECRERNVPTYRRHRTASETDDRYAVEIREKDGSVSGLYVVRDPWGKERSTYYAADEKGFRLLKRNPFLEFLPEKATKEATEEARDPDAPRRKRSALQTATAIAAPGGTAVARGDSVVLAGPGALARVAETTGRKRVLVAPAKSKFLTVFRDGQKLQVQRHGSPFFYFFGS</sequence>
<gene>
    <name evidence="3" type="ORF">DSTB1V02_LOCUS10671</name>
</gene>
<organism evidence="3">
    <name type="scientific">Darwinula stevensoni</name>
    <dbReference type="NCBI Taxonomy" id="69355"/>
    <lineage>
        <taxon>Eukaryota</taxon>
        <taxon>Metazoa</taxon>
        <taxon>Ecdysozoa</taxon>
        <taxon>Arthropoda</taxon>
        <taxon>Crustacea</taxon>
        <taxon>Oligostraca</taxon>
        <taxon>Ostracoda</taxon>
        <taxon>Podocopa</taxon>
        <taxon>Podocopida</taxon>
        <taxon>Darwinulocopina</taxon>
        <taxon>Darwinuloidea</taxon>
        <taxon>Darwinulidae</taxon>
        <taxon>Darwinula</taxon>
    </lineage>
</organism>
<evidence type="ECO:0000256" key="1">
    <source>
        <dbReference type="PROSITE-ProRule" id="PRU00497"/>
    </source>
</evidence>
<reference evidence="3" key="1">
    <citation type="submission" date="2020-11" db="EMBL/GenBank/DDBJ databases">
        <authorList>
            <person name="Tran Van P."/>
        </authorList>
    </citation>
    <scope>NUCLEOTIDE SEQUENCE</scope>
</reference>
<keyword evidence="4" id="KW-1185">Reference proteome</keyword>
<evidence type="ECO:0000313" key="3">
    <source>
        <dbReference type="EMBL" id="CAD7250902.1"/>
    </source>
</evidence>
<feature type="compositionally biased region" description="Basic and acidic residues" evidence="2">
    <location>
        <begin position="1"/>
        <end position="32"/>
    </location>
</feature>
<dbReference type="Pfam" id="PF00379">
    <property type="entry name" value="Chitin_bind_4"/>
    <property type="match status" value="1"/>
</dbReference>
<dbReference type="GO" id="GO:0042302">
    <property type="term" value="F:structural constituent of cuticle"/>
    <property type="evidence" value="ECO:0007669"/>
    <property type="project" value="UniProtKB-UniRule"/>
</dbReference>
<feature type="region of interest" description="Disordered" evidence="2">
    <location>
        <begin position="1"/>
        <end position="51"/>
    </location>
</feature>
<proteinExistence type="predicted"/>
<evidence type="ECO:0000313" key="4">
    <source>
        <dbReference type="Proteomes" id="UP000677054"/>
    </source>
</evidence>
<dbReference type="Proteomes" id="UP000677054">
    <property type="component" value="Unassembled WGS sequence"/>
</dbReference>
<name>A0A7R9FQ90_9CRUS</name>
<dbReference type="EMBL" id="LR902657">
    <property type="protein sequence ID" value="CAD7250902.1"/>
    <property type="molecule type" value="Genomic_DNA"/>
</dbReference>